<keyword evidence="9" id="KW-1185">Reference proteome</keyword>
<keyword evidence="5" id="KW-0378">Hydrolase</keyword>
<dbReference type="PANTHER" id="PTHR45650:SF8">
    <property type="entry name" value="GDSL ESTERASE_LIPASE"/>
    <property type="match status" value="1"/>
</dbReference>
<comment type="similarity">
    <text evidence="2">Belongs to the 'GDSL' lipolytic enzyme family.</text>
</comment>
<dbReference type="Gene3D" id="3.40.50.1110">
    <property type="entry name" value="SGNH hydrolase"/>
    <property type="match status" value="1"/>
</dbReference>
<evidence type="ECO:0000256" key="1">
    <source>
        <dbReference type="ARBA" id="ARBA00004613"/>
    </source>
</evidence>
<dbReference type="InterPro" id="IPR035669">
    <property type="entry name" value="SGNH_plant_lipase-like"/>
</dbReference>
<dbReference type="OrthoDB" id="1600564at2759"/>
<dbReference type="GeneID" id="110796174"/>
<name>A0A9R0K3A5_SPIOL</name>
<evidence type="ECO:0000256" key="8">
    <source>
        <dbReference type="SAM" id="SignalP"/>
    </source>
</evidence>
<proteinExistence type="inferred from homology"/>
<sequence>MGLTMKYYCIATLLLVLHFVLSNSIKLPSQEGLESSPVSAMFAFGDSIIDTGNNNFLGSVAKSNYWPYGCDFNQGPSGRFCNGRTVVDILGDKLGMPYLPAFADPASAGLRITRGVNYASAGAGILDETGRHWGERFSLSQQVLNFEKTLDQLRNIMSGRNMTRYLEKSVALLAFGSNDYINNYLMPSMYDSSFHYKPPEFANLLLNHYVRQLLALYNVGLRKFFLVGLAPLGCIPNQRGTGQPRCLDSVNQMLGTFNEGLRSLVQQLNANHPSAIFVYFNAYGALGDILNNPATYGFSVIDRACCGLGQITCIPSAIPCPNRNEYLFWDAYHTTEAANSVLAQRVFAGPPSDCYPINLQQLALI</sequence>
<dbReference type="InterPro" id="IPR008265">
    <property type="entry name" value="Lipase_GDSL_AS"/>
</dbReference>
<evidence type="ECO:0000256" key="6">
    <source>
        <dbReference type="ARBA" id="ARBA00022963"/>
    </source>
</evidence>
<evidence type="ECO:0000256" key="7">
    <source>
        <dbReference type="ARBA" id="ARBA00023098"/>
    </source>
</evidence>
<dbReference type="KEGG" id="soe:110796174"/>
<feature type="chain" id="PRO_5040336642" evidence="8">
    <location>
        <begin position="23"/>
        <end position="365"/>
    </location>
</feature>
<dbReference type="Proteomes" id="UP000813463">
    <property type="component" value="Chromosome 2"/>
</dbReference>
<dbReference type="Pfam" id="PF00657">
    <property type="entry name" value="Lipase_GDSL"/>
    <property type="match status" value="1"/>
</dbReference>
<dbReference type="GO" id="GO:0016298">
    <property type="term" value="F:lipase activity"/>
    <property type="evidence" value="ECO:0007669"/>
    <property type="project" value="InterPro"/>
</dbReference>
<dbReference type="InterPro" id="IPR051238">
    <property type="entry name" value="GDSL_esterase/lipase"/>
</dbReference>
<dbReference type="InterPro" id="IPR001087">
    <property type="entry name" value="GDSL"/>
</dbReference>
<evidence type="ECO:0000256" key="4">
    <source>
        <dbReference type="ARBA" id="ARBA00022729"/>
    </source>
</evidence>
<accession>A0A9R0K3A5</accession>
<evidence type="ECO:0000256" key="3">
    <source>
        <dbReference type="ARBA" id="ARBA00022525"/>
    </source>
</evidence>
<dbReference type="InterPro" id="IPR036514">
    <property type="entry name" value="SGNH_hydro_sf"/>
</dbReference>
<evidence type="ECO:0000313" key="10">
    <source>
        <dbReference type="RefSeq" id="XP_021856900.1"/>
    </source>
</evidence>
<evidence type="ECO:0000256" key="2">
    <source>
        <dbReference type="ARBA" id="ARBA00008668"/>
    </source>
</evidence>
<dbReference type="GO" id="GO:0005576">
    <property type="term" value="C:extracellular region"/>
    <property type="evidence" value="ECO:0007669"/>
    <property type="project" value="UniProtKB-SubCell"/>
</dbReference>
<keyword evidence="4 8" id="KW-0732">Signal</keyword>
<keyword evidence="7" id="KW-0443">Lipid metabolism</keyword>
<dbReference type="PROSITE" id="PS01098">
    <property type="entry name" value="LIPASE_GDSL_SER"/>
    <property type="match status" value="1"/>
</dbReference>
<evidence type="ECO:0000313" key="9">
    <source>
        <dbReference type="Proteomes" id="UP000813463"/>
    </source>
</evidence>
<dbReference type="AlphaFoldDB" id="A0A9R0K3A5"/>
<keyword evidence="3" id="KW-0964">Secreted</keyword>
<gene>
    <name evidence="10" type="primary">LOC110796174</name>
</gene>
<dbReference type="PANTHER" id="PTHR45650">
    <property type="entry name" value="GDSL-LIKE LIPASE/ACYLHYDROLASE-RELATED"/>
    <property type="match status" value="1"/>
</dbReference>
<evidence type="ECO:0000256" key="5">
    <source>
        <dbReference type="ARBA" id="ARBA00022801"/>
    </source>
</evidence>
<keyword evidence="6" id="KW-0442">Lipid degradation</keyword>
<organism evidence="9 10">
    <name type="scientific">Spinacia oleracea</name>
    <name type="common">Spinach</name>
    <dbReference type="NCBI Taxonomy" id="3562"/>
    <lineage>
        <taxon>Eukaryota</taxon>
        <taxon>Viridiplantae</taxon>
        <taxon>Streptophyta</taxon>
        <taxon>Embryophyta</taxon>
        <taxon>Tracheophyta</taxon>
        <taxon>Spermatophyta</taxon>
        <taxon>Magnoliopsida</taxon>
        <taxon>eudicotyledons</taxon>
        <taxon>Gunneridae</taxon>
        <taxon>Pentapetalae</taxon>
        <taxon>Caryophyllales</taxon>
        <taxon>Chenopodiaceae</taxon>
        <taxon>Chenopodioideae</taxon>
        <taxon>Anserineae</taxon>
        <taxon>Spinacia</taxon>
    </lineage>
</organism>
<reference evidence="9" key="1">
    <citation type="journal article" date="2021" name="Nat. Commun.">
        <title>Genomic analyses provide insights into spinach domestication and the genetic basis of agronomic traits.</title>
        <authorList>
            <person name="Cai X."/>
            <person name="Sun X."/>
            <person name="Xu C."/>
            <person name="Sun H."/>
            <person name="Wang X."/>
            <person name="Ge C."/>
            <person name="Zhang Z."/>
            <person name="Wang Q."/>
            <person name="Fei Z."/>
            <person name="Jiao C."/>
            <person name="Wang Q."/>
        </authorList>
    </citation>
    <scope>NUCLEOTIDE SEQUENCE [LARGE SCALE GENOMIC DNA]</scope>
    <source>
        <strain evidence="9">cv. Varoflay</strain>
    </source>
</reference>
<feature type="signal peptide" evidence="8">
    <location>
        <begin position="1"/>
        <end position="22"/>
    </location>
</feature>
<dbReference type="RefSeq" id="XP_021856900.1">
    <property type="nucleotide sequence ID" value="XM_022001208.2"/>
</dbReference>
<protein>
    <submittedName>
        <fullName evidence="10">GDSL esterase/lipase At1g71250</fullName>
    </submittedName>
</protein>
<dbReference type="SUPFAM" id="SSF52266">
    <property type="entry name" value="SGNH hydrolase"/>
    <property type="match status" value="1"/>
</dbReference>
<comment type="subcellular location">
    <subcellularLocation>
        <location evidence="1">Secreted</location>
    </subcellularLocation>
</comment>
<dbReference type="GO" id="GO:0016042">
    <property type="term" value="P:lipid catabolic process"/>
    <property type="evidence" value="ECO:0007669"/>
    <property type="project" value="UniProtKB-KW"/>
</dbReference>
<reference evidence="10" key="2">
    <citation type="submission" date="2025-08" db="UniProtKB">
        <authorList>
            <consortium name="RefSeq"/>
        </authorList>
    </citation>
    <scope>IDENTIFICATION</scope>
    <source>
        <tissue evidence="10">Leaf</tissue>
    </source>
</reference>
<dbReference type="CDD" id="cd01837">
    <property type="entry name" value="SGNH_plant_lipase_like"/>
    <property type="match status" value="1"/>
</dbReference>